<dbReference type="Gene3D" id="3.30.40.10">
    <property type="entry name" value="Zinc/RING finger domain, C3HC4 (zinc finger)"/>
    <property type="match status" value="1"/>
</dbReference>
<gene>
    <name evidence="2" type="ORF">PFR001_LOCUS7156</name>
    <name evidence="3" type="ORF">PFR002_LOCUS6676</name>
</gene>
<feature type="region of interest" description="Disordered" evidence="1">
    <location>
        <begin position="456"/>
        <end position="479"/>
    </location>
</feature>
<dbReference type="PANTHER" id="PTHR13510">
    <property type="entry name" value="FYVE-FINGER-CONTAINING RAB5 EFFECTOR PROTEIN RABENOSYN-5-RELATED"/>
    <property type="match status" value="1"/>
</dbReference>
<feature type="compositionally biased region" description="Polar residues" evidence="1">
    <location>
        <begin position="458"/>
        <end position="472"/>
    </location>
</feature>
<protein>
    <recommendedName>
        <fullName evidence="6">FYVE-type domain-containing protein</fullName>
    </recommendedName>
</protein>
<dbReference type="InterPro" id="IPR013083">
    <property type="entry name" value="Znf_RING/FYVE/PHD"/>
</dbReference>
<evidence type="ECO:0000313" key="2">
    <source>
        <dbReference type="EMBL" id="CAH0491922.1"/>
    </source>
</evidence>
<dbReference type="PANTHER" id="PTHR13510:SF44">
    <property type="entry name" value="RABENOSYN-5"/>
    <property type="match status" value="1"/>
</dbReference>
<evidence type="ECO:0008006" key="6">
    <source>
        <dbReference type="Google" id="ProtNLM"/>
    </source>
</evidence>
<keyword evidence="4" id="KW-1185">Reference proteome</keyword>
<accession>A0AAV0U582</accession>
<dbReference type="EMBL" id="CAKLBC010001426">
    <property type="protein sequence ID" value="CAH0491922.1"/>
    <property type="molecule type" value="Genomic_DNA"/>
</dbReference>
<evidence type="ECO:0000256" key="1">
    <source>
        <dbReference type="SAM" id="MobiDB-lite"/>
    </source>
</evidence>
<reference evidence="3" key="2">
    <citation type="submission" date="2022-12" db="EMBL/GenBank/DDBJ databases">
        <authorList>
            <person name="Webb A."/>
        </authorList>
    </citation>
    <scope>NUCLEOTIDE SEQUENCE</scope>
    <source>
        <strain evidence="3">Pf2</strain>
    </source>
</reference>
<dbReference type="Proteomes" id="UP001159659">
    <property type="component" value="Unassembled WGS sequence"/>
</dbReference>
<dbReference type="EMBL" id="CANTFK010000863">
    <property type="protein sequence ID" value="CAI5731757.1"/>
    <property type="molecule type" value="Genomic_DNA"/>
</dbReference>
<sequence>MKTNSSSPFVHVTSAQARCYTCQAQQLLNETLCEYDNHVNSCTSGTNPLHDKWQWKPLATHEGLSVYKERQPTHVELNLFARRSSETRNGSVAMYSTACVTEKPMTAWTMAAYTPELVDLARSTSSAAVTGSSSIASVVVVGHIDGNLSDAMYGLVATDTAALQRRLCYMVDPEVLNTAMISCIETPSAAEPFRFMGVQWVVRGEASRVNSSSRRLRDFVLLVASGVVQHKVPGRQEVQEIGYYLCQSVEIPEYENRKHTRGWLSTCSLFTLANEHSPQIDVFSRGYADFKGKMHDYQAATMMNSLMLAGVTEAASCGQIKKLSWLLSVKGAAAEFRKLQPETKSASKCCGICERKFGVLHSVALCTLCHLKVCSRCRVSRDLSFVKRQDVVLSTIQRRSWDDGHQASRQVQRLTAVFCKNCKLKACHMDASVMARWEVKASDGVNGTKCASIENDAENSSRTSPLYSPSDCNSEEETRVWTRGTNTATLRGCVSKATLHEPHNDIMDVVKTKGILDRLDSSETSCSSSTVKLDCSLTSTSSSPRDQDSSQEESSTERTRYMYDSRQQHQATRYPVECPERTTCTYSNEVSVNAGQYQADLMRKMQELQKSAESVYQFTSKMSAHTSYRHEQFVSLNSQTSISELD</sequence>
<reference evidence="2 4" key="1">
    <citation type="submission" date="2021-11" db="EMBL/GenBank/DDBJ databases">
        <authorList>
            <person name="Islam A."/>
            <person name="Islam S."/>
            <person name="Flora M.S."/>
            <person name="Rahman M."/>
            <person name="Ziaur R.M."/>
            <person name="Epstein J.H."/>
            <person name="Hassan M."/>
            <person name="Klassen M."/>
            <person name="Woodard K."/>
            <person name="Webb A."/>
            <person name="Webby R.J."/>
            <person name="El Zowalaty M.E."/>
        </authorList>
    </citation>
    <scope>NUCLEOTIDE SEQUENCE [LARGE SCALE GENOMIC DNA]</scope>
    <source>
        <strain evidence="2">Pf1</strain>
    </source>
</reference>
<evidence type="ECO:0000313" key="3">
    <source>
        <dbReference type="EMBL" id="CAI5731757.1"/>
    </source>
</evidence>
<feature type="region of interest" description="Disordered" evidence="1">
    <location>
        <begin position="535"/>
        <end position="559"/>
    </location>
</feature>
<dbReference type="Proteomes" id="UP001157938">
    <property type="component" value="Unassembled WGS sequence"/>
</dbReference>
<dbReference type="InterPro" id="IPR052727">
    <property type="entry name" value="Rab4/Rab5_effector"/>
</dbReference>
<dbReference type="AlphaFoldDB" id="A0AAV0U582"/>
<evidence type="ECO:0000313" key="5">
    <source>
        <dbReference type="Proteomes" id="UP001159659"/>
    </source>
</evidence>
<evidence type="ECO:0000313" key="4">
    <source>
        <dbReference type="Proteomes" id="UP001157938"/>
    </source>
</evidence>
<proteinExistence type="predicted"/>
<name>A0AAV0U582_9STRA</name>
<comment type="caution">
    <text evidence="3">The sequence shown here is derived from an EMBL/GenBank/DDBJ whole genome shotgun (WGS) entry which is preliminary data.</text>
</comment>
<organism evidence="3 5">
    <name type="scientific">Peronospora farinosa</name>
    <dbReference type="NCBI Taxonomy" id="134698"/>
    <lineage>
        <taxon>Eukaryota</taxon>
        <taxon>Sar</taxon>
        <taxon>Stramenopiles</taxon>
        <taxon>Oomycota</taxon>
        <taxon>Peronosporomycetes</taxon>
        <taxon>Peronosporales</taxon>
        <taxon>Peronosporaceae</taxon>
        <taxon>Peronospora</taxon>
    </lineage>
</organism>